<dbReference type="AlphaFoldDB" id="A0A379MT85"/>
<dbReference type="SMART" id="SM00854">
    <property type="entry name" value="PGA_cap"/>
    <property type="match status" value="1"/>
</dbReference>
<evidence type="ECO:0000313" key="4">
    <source>
        <dbReference type="Proteomes" id="UP000255233"/>
    </source>
</evidence>
<dbReference type="InterPro" id="IPR019079">
    <property type="entry name" value="Capsule_synth_CapA"/>
</dbReference>
<dbReference type="STRING" id="880526.GCA_000427365_00191"/>
<organism evidence="3 4">
    <name type="scientific">Rikenella microfusus</name>
    <dbReference type="NCBI Taxonomy" id="28139"/>
    <lineage>
        <taxon>Bacteria</taxon>
        <taxon>Pseudomonadati</taxon>
        <taxon>Bacteroidota</taxon>
        <taxon>Bacteroidia</taxon>
        <taxon>Bacteroidales</taxon>
        <taxon>Rikenellaceae</taxon>
        <taxon>Rikenella</taxon>
    </lineage>
</organism>
<dbReference type="Proteomes" id="UP000255233">
    <property type="component" value="Unassembled WGS sequence"/>
</dbReference>
<gene>
    <name evidence="3" type="ORF">NCTC11190_01254</name>
</gene>
<keyword evidence="4" id="KW-1185">Reference proteome</keyword>
<evidence type="ECO:0000313" key="3">
    <source>
        <dbReference type="EMBL" id="SUE34037.1"/>
    </source>
</evidence>
<dbReference type="InterPro" id="IPR052169">
    <property type="entry name" value="CW_Biosynth-Accessory"/>
</dbReference>
<dbReference type="InterPro" id="IPR029052">
    <property type="entry name" value="Metallo-depent_PP-like"/>
</dbReference>
<name>A0A379MT85_9BACT</name>
<feature type="domain" description="Capsule synthesis protein CapA" evidence="2">
    <location>
        <begin position="49"/>
        <end position="286"/>
    </location>
</feature>
<accession>A0A379MT85</accession>
<evidence type="ECO:0000256" key="1">
    <source>
        <dbReference type="ARBA" id="ARBA00005662"/>
    </source>
</evidence>
<reference evidence="3 4" key="1">
    <citation type="submission" date="2018-06" db="EMBL/GenBank/DDBJ databases">
        <authorList>
            <consortium name="Pathogen Informatics"/>
            <person name="Doyle S."/>
        </authorList>
    </citation>
    <scope>NUCLEOTIDE SEQUENCE [LARGE SCALE GENOMIC DNA]</scope>
    <source>
        <strain evidence="3 4">NCTC11190</strain>
    </source>
</reference>
<dbReference type="Pfam" id="PF09587">
    <property type="entry name" value="PGA_cap"/>
    <property type="match status" value="1"/>
</dbReference>
<dbReference type="SUPFAM" id="SSF56300">
    <property type="entry name" value="Metallo-dependent phosphatases"/>
    <property type="match status" value="1"/>
</dbReference>
<evidence type="ECO:0000259" key="2">
    <source>
        <dbReference type="SMART" id="SM00854"/>
    </source>
</evidence>
<sequence>MPYKCNEMVSKIPILVMAACCLSCGRTAKTPAKNDSSVLDPLVARPELTLVFSGDVMQHLPQVEAARLPDGSFDYASCFRYIRPFWESADFAIVNLETTLAEKGPYSGYPRFASPKALAAALKEAGVDVAVLANNHCCDRGASGIRTTVRTLDSLRMLHAGVYVDSASARRPLILEKEGFRVALLNATYGTNGLPVPKGMVVHQTDTVCLEEQLRSARRDSATHIVLFVHWGEEYRRSPNEEQRRLAAWCRRQGIDAVVGSHPHVAQPVDTSARVVWSLGNFVSNQRKRYQDGGLNVRLRLSFSRKPTIESLPHWVWRPTEGGRRRYYVVPAYVSGPEVGMDSLTNLAFVRALEDNRAIAGAVDEAVL</sequence>
<dbReference type="CDD" id="cd07381">
    <property type="entry name" value="MPP_CapA"/>
    <property type="match status" value="1"/>
</dbReference>
<dbReference type="EMBL" id="UGVL01000001">
    <property type="protein sequence ID" value="SUE34037.1"/>
    <property type="molecule type" value="Genomic_DNA"/>
</dbReference>
<comment type="similarity">
    <text evidence="1">Belongs to the CapA family.</text>
</comment>
<dbReference type="Gene3D" id="3.60.21.10">
    <property type="match status" value="1"/>
</dbReference>
<dbReference type="PANTHER" id="PTHR33393:SF12">
    <property type="entry name" value="CAPSULE BIOSYNTHESIS PROTEIN CAPA"/>
    <property type="match status" value="1"/>
</dbReference>
<proteinExistence type="inferred from homology"/>
<dbReference type="PANTHER" id="PTHR33393">
    <property type="entry name" value="POLYGLUTAMINE SYNTHESIS ACCESSORY PROTEIN RV0574C-RELATED"/>
    <property type="match status" value="1"/>
</dbReference>
<protein>
    <submittedName>
        <fullName evidence="3">Bacterial capsule synthesis protein PGA_cap</fullName>
    </submittedName>
</protein>